<evidence type="ECO:0008006" key="4">
    <source>
        <dbReference type="Google" id="ProtNLM"/>
    </source>
</evidence>
<name>A0A818UGN2_9BILA</name>
<feature type="compositionally biased region" description="Low complexity" evidence="1">
    <location>
        <begin position="250"/>
        <end position="317"/>
    </location>
</feature>
<comment type="caution">
    <text evidence="2">The sequence shown here is derived from an EMBL/GenBank/DDBJ whole genome shotgun (WGS) entry which is preliminary data.</text>
</comment>
<dbReference type="Pfam" id="PF00805">
    <property type="entry name" value="Pentapeptide"/>
    <property type="match status" value="1"/>
</dbReference>
<dbReference type="PANTHER" id="PTHR14136:SF17">
    <property type="entry name" value="BTB_POZ DOMAIN-CONTAINING PROTEIN KCTD9"/>
    <property type="match status" value="1"/>
</dbReference>
<evidence type="ECO:0000313" key="2">
    <source>
        <dbReference type="EMBL" id="CAF3695443.1"/>
    </source>
</evidence>
<reference evidence="2" key="1">
    <citation type="submission" date="2021-02" db="EMBL/GenBank/DDBJ databases">
        <authorList>
            <person name="Nowell W R."/>
        </authorList>
    </citation>
    <scope>NUCLEOTIDE SEQUENCE</scope>
</reference>
<evidence type="ECO:0000313" key="3">
    <source>
        <dbReference type="Proteomes" id="UP000663868"/>
    </source>
</evidence>
<gene>
    <name evidence="2" type="ORF">KXQ929_LOCUS10660</name>
</gene>
<accession>A0A818UGN2</accession>
<organism evidence="2 3">
    <name type="scientific">Adineta steineri</name>
    <dbReference type="NCBI Taxonomy" id="433720"/>
    <lineage>
        <taxon>Eukaryota</taxon>
        <taxon>Metazoa</taxon>
        <taxon>Spiralia</taxon>
        <taxon>Gnathifera</taxon>
        <taxon>Rotifera</taxon>
        <taxon>Eurotatoria</taxon>
        <taxon>Bdelloidea</taxon>
        <taxon>Adinetida</taxon>
        <taxon>Adinetidae</taxon>
        <taxon>Adineta</taxon>
    </lineage>
</organism>
<dbReference type="Gene3D" id="2.160.20.80">
    <property type="entry name" value="E3 ubiquitin-protein ligase SopA"/>
    <property type="match status" value="1"/>
</dbReference>
<dbReference type="Proteomes" id="UP000663868">
    <property type="component" value="Unassembled WGS sequence"/>
</dbReference>
<protein>
    <recommendedName>
        <fullName evidence="4">Pentapeptide repeat-containing protein</fullName>
    </recommendedName>
</protein>
<dbReference type="AlphaFoldDB" id="A0A818UGN2"/>
<dbReference type="PANTHER" id="PTHR14136">
    <property type="entry name" value="BTB_POZ DOMAIN-CONTAINING PROTEIN KCTD9"/>
    <property type="match status" value="1"/>
</dbReference>
<evidence type="ECO:0000256" key="1">
    <source>
        <dbReference type="SAM" id="MobiDB-lite"/>
    </source>
</evidence>
<proteinExistence type="predicted"/>
<sequence>MVDFNKRAFWHFTLKDILTIISSVAIPIALAIYTSIGSEQQKQQAERKQKFDFEQSRELRQQTLYDGFLNNIYKLDKDGYLNDTKNPWPFANAYYRAAHRQWDTIRKADVIQFLKEKQLIGRNNCSNGCRTTKLDDIIRLNELSFDNIRLTSETGVLNKLNLQCVSLDQVSMSSGEFSSVNLNGASFDGARLDNVKFVDSSLLCASFIGANLTGAYFSNSDLSGAKITEDQIKQASFHNVTMPNGKKSETISSTTTKKPITQTTTMMKTKMSTASSSSSATTTKSSSLSSTTSSSSSSITTITTSSTTTSSIAAAAA</sequence>
<dbReference type="InterPro" id="IPR051082">
    <property type="entry name" value="Pentapeptide-BTB/POZ_domain"/>
</dbReference>
<dbReference type="SUPFAM" id="SSF141571">
    <property type="entry name" value="Pentapeptide repeat-like"/>
    <property type="match status" value="1"/>
</dbReference>
<feature type="region of interest" description="Disordered" evidence="1">
    <location>
        <begin position="241"/>
        <end position="317"/>
    </location>
</feature>
<feature type="non-terminal residue" evidence="2">
    <location>
        <position position="317"/>
    </location>
</feature>
<dbReference type="EMBL" id="CAJOBB010000510">
    <property type="protein sequence ID" value="CAF3695443.1"/>
    <property type="molecule type" value="Genomic_DNA"/>
</dbReference>
<dbReference type="InterPro" id="IPR001646">
    <property type="entry name" value="5peptide_repeat"/>
</dbReference>